<dbReference type="AlphaFoldDB" id="A0A1F6WXS8"/>
<dbReference type="Proteomes" id="UP000177001">
    <property type="component" value="Unassembled WGS sequence"/>
</dbReference>
<feature type="transmembrane region" description="Helical" evidence="1">
    <location>
        <begin position="12"/>
        <end position="34"/>
    </location>
</feature>
<keyword evidence="1" id="KW-1133">Transmembrane helix</keyword>
<evidence type="ECO:0000313" key="3">
    <source>
        <dbReference type="Proteomes" id="UP000177001"/>
    </source>
</evidence>
<name>A0A1F6WXS8_9BACT</name>
<keyword evidence="1" id="KW-0812">Transmembrane</keyword>
<organism evidence="2 3">
    <name type="scientific">Candidatus Nomurabacteria bacterium RIFCSPLOWO2_01_FULL_36_16</name>
    <dbReference type="NCBI Taxonomy" id="1801767"/>
    <lineage>
        <taxon>Bacteria</taxon>
        <taxon>Candidatus Nomuraibacteriota</taxon>
    </lineage>
</organism>
<sequence length="66" mass="7086">MEIELTINVKPATFPPFGIAGFVYGIKIILFFPLGGGTPLPPPDRLSPLAPSLGASGDFLYKKSFY</sequence>
<protein>
    <submittedName>
        <fullName evidence="2">Uncharacterized protein</fullName>
    </submittedName>
</protein>
<accession>A0A1F6WXS8</accession>
<reference evidence="2 3" key="1">
    <citation type="journal article" date="2016" name="Nat. Commun.">
        <title>Thousands of microbial genomes shed light on interconnected biogeochemical processes in an aquifer system.</title>
        <authorList>
            <person name="Anantharaman K."/>
            <person name="Brown C.T."/>
            <person name="Hug L.A."/>
            <person name="Sharon I."/>
            <person name="Castelle C.J."/>
            <person name="Probst A.J."/>
            <person name="Thomas B.C."/>
            <person name="Singh A."/>
            <person name="Wilkins M.J."/>
            <person name="Karaoz U."/>
            <person name="Brodie E.L."/>
            <person name="Williams K.H."/>
            <person name="Hubbard S.S."/>
            <person name="Banfield J.F."/>
        </authorList>
    </citation>
    <scope>NUCLEOTIDE SEQUENCE [LARGE SCALE GENOMIC DNA]</scope>
</reference>
<comment type="caution">
    <text evidence="2">The sequence shown here is derived from an EMBL/GenBank/DDBJ whole genome shotgun (WGS) entry which is preliminary data.</text>
</comment>
<keyword evidence="1" id="KW-0472">Membrane</keyword>
<dbReference type="EMBL" id="MFUR01000012">
    <property type="protein sequence ID" value="OGI86701.1"/>
    <property type="molecule type" value="Genomic_DNA"/>
</dbReference>
<proteinExistence type="predicted"/>
<evidence type="ECO:0000256" key="1">
    <source>
        <dbReference type="SAM" id="Phobius"/>
    </source>
</evidence>
<evidence type="ECO:0000313" key="2">
    <source>
        <dbReference type="EMBL" id="OGI86701.1"/>
    </source>
</evidence>
<gene>
    <name evidence="2" type="ORF">A3A91_03655</name>
</gene>